<dbReference type="EMBL" id="VOOR01000013">
    <property type="protein sequence ID" value="TXB63803.1"/>
    <property type="molecule type" value="Genomic_DNA"/>
</dbReference>
<dbReference type="PANTHER" id="PTHR43685">
    <property type="entry name" value="GLYCOSYLTRANSFERASE"/>
    <property type="match status" value="1"/>
</dbReference>
<sequence>MPRLSVVLPNYNYAKYLPQRIDSILGQSFQDFELLILDDASTDNSLDVIEAYRAKDSRIRVYPNRINSGSVFQQWRKGIELARSELIWIAEADDWSEHTFIEELLPFFEMPETVISFCQSNKTNETGVVTSKWSYSTDEIAELFKETVVFQGKELIYKALIYENGIPNASAVIFRKSCYEEVGGVDTNLKTNADWLLWLKLSCLGNVAFHHKPLNYFRRHENSVIANISASTTNYKEQFDKTMRIKFKNYLRKNRIDLPDITTETNNQLIALDRGNEALFLIQRQFSLRALFNLVKVSLQLRTLGFIRRALTNA</sequence>
<protein>
    <submittedName>
        <fullName evidence="2">Glycosyltransferase</fullName>
    </submittedName>
</protein>
<accession>A0A5C6RNJ7</accession>
<dbReference type="GO" id="GO:0016740">
    <property type="term" value="F:transferase activity"/>
    <property type="evidence" value="ECO:0007669"/>
    <property type="project" value="UniProtKB-KW"/>
</dbReference>
<dbReference type="PANTHER" id="PTHR43685:SF2">
    <property type="entry name" value="GLYCOSYLTRANSFERASE 2-LIKE DOMAIN-CONTAINING PROTEIN"/>
    <property type="match status" value="1"/>
</dbReference>
<dbReference type="AlphaFoldDB" id="A0A5C6RNJ7"/>
<name>A0A5C6RNJ7_9BACT</name>
<evidence type="ECO:0000313" key="2">
    <source>
        <dbReference type="EMBL" id="TXB63803.1"/>
    </source>
</evidence>
<dbReference type="OrthoDB" id="9815829at2"/>
<dbReference type="InterPro" id="IPR001173">
    <property type="entry name" value="Glyco_trans_2-like"/>
</dbReference>
<dbReference type="Pfam" id="PF00535">
    <property type="entry name" value="Glycos_transf_2"/>
    <property type="match status" value="1"/>
</dbReference>
<evidence type="ECO:0000313" key="3">
    <source>
        <dbReference type="Proteomes" id="UP000321580"/>
    </source>
</evidence>
<feature type="domain" description="Glycosyltransferase 2-like" evidence="1">
    <location>
        <begin position="5"/>
        <end position="128"/>
    </location>
</feature>
<reference evidence="2 3" key="1">
    <citation type="submission" date="2019-08" db="EMBL/GenBank/DDBJ databases">
        <title>Genome of Phaeodactylibacter luteus.</title>
        <authorList>
            <person name="Bowman J.P."/>
        </authorList>
    </citation>
    <scope>NUCLEOTIDE SEQUENCE [LARGE SCALE GENOMIC DNA]</scope>
    <source>
        <strain evidence="2 3">KCTC 42180</strain>
    </source>
</reference>
<keyword evidence="3" id="KW-1185">Reference proteome</keyword>
<dbReference type="SUPFAM" id="SSF53448">
    <property type="entry name" value="Nucleotide-diphospho-sugar transferases"/>
    <property type="match status" value="1"/>
</dbReference>
<organism evidence="2 3">
    <name type="scientific">Phaeodactylibacter luteus</name>
    <dbReference type="NCBI Taxonomy" id="1564516"/>
    <lineage>
        <taxon>Bacteria</taxon>
        <taxon>Pseudomonadati</taxon>
        <taxon>Bacteroidota</taxon>
        <taxon>Saprospiria</taxon>
        <taxon>Saprospirales</taxon>
        <taxon>Haliscomenobacteraceae</taxon>
        <taxon>Phaeodactylibacter</taxon>
    </lineage>
</organism>
<comment type="caution">
    <text evidence="2">The sequence shown here is derived from an EMBL/GenBank/DDBJ whole genome shotgun (WGS) entry which is preliminary data.</text>
</comment>
<dbReference type="InterPro" id="IPR050834">
    <property type="entry name" value="Glycosyltransf_2"/>
</dbReference>
<gene>
    <name evidence="2" type="ORF">FRY97_08280</name>
</gene>
<proteinExistence type="predicted"/>
<dbReference type="Gene3D" id="3.90.550.10">
    <property type="entry name" value="Spore Coat Polysaccharide Biosynthesis Protein SpsA, Chain A"/>
    <property type="match status" value="1"/>
</dbReference>
<keyword evidence="2" id="KW-0808">Transferase</keyword>
<dbReference type="RefSeq" id="WP_147166979.1">
    <property type="nucleotide sequence ID" value="NZ_VOOR01000013.1"/>
</dbReference>
<dbReference type="InterPro" id="IPR029044">
    <property type="entry name" value="Nucleotide-diphossugar_trans"/>
</dbReference>
<evidence type="ECO:0000259" key="1">
    <source>
        <dbReference type="Pfam" id="PF00535"/>
    </source>
</evidence>
<dbReference type="Proteomes" id="UP000321580">
    <property type="component" value="Unassembled WGS sequence"/>
</dbReference>